<dbReference type="GO" id="GO:0051694">
    <property type="term" value="P:pointed-end actin filament capping"/>
    <property type="evidence" value="ECO:0007669"/>
    <property type="project" value="InterPro"/>
</dbReference>
<dbReference type="PANTHER" id="PTHR10901">
    <property type="entry name" value="TROPOMODULIN"/>
    <property type="match status" value="1"/>
</dbReference>
<feature type="compositionally biased region" description="Polar residues" evidence="4">
    <location>
        <begin position="340"/>
        <end position="353"/>
    </location>
</feature>
<feature type="compositionally biased region" description="Basic and acidic residues" evidence="4">
    <location>
        <begin position="413"/>
        <end position="422"/>
    </location>
</feature>
<protein>
    <submittedName>
        <fullName evidence="5">Uncharacterized protein</fullName>
    </submittedName>
</protein>
<gene>
    <name evidence="5" type="ORF">CYCCA115_LOCUS3570</name>
</gene>
<feature type="compositionally biased region" description="Low complexity" evidence="4">
    <location>
        <begin position="491"/>
        <end position="529"/>
    </location>
</feature>
<feature type="compositionally biased region" description="Polar residues" evidence="4">
    <location>
        <begin position="34"/>
        <end position="47"/>
    </location>
</feature>
<dbReference type="GO" id="GO:0005856">
    <property type="term" value="C:cytoskeleton"/>
    <property type="evidence" value="ECO:0007669"/>
    <property type="project" value="UniProtKB-SubCell"/>
</dbReference>
<feature type="compositionally biased region" description="Polar residues" evidence="4">
    <location>
        <begin position="425"/>
        <end position="450"/>
    </location>
</feature>
<dbReference type="InterPro" id="IPR032675">
    <property type="entry name" value="LRR_dom_sf"/>
</dbReference>
<feature type="region of interest" description="Disordered" evidence="4">
    <location>
        <begin position="204"/>
        <end position="648"/>
    </location>
</feature>
<evidence type="ECO:0000313" key="5">
    <source>
        <dbReference type="EMBL" id="CAJ1934041.1"/>
    </source>
</evidence>
<dbReference type="Proteomes" id="UP001295423">
    <property type="component" value="Unassembled WGS sequence"/>
</dbReference>
<comment type="caution">
    <text evidence="5">The sequence shown here is derived from an EMBL/GenBank/DDBJ whole genome shotgun (WGS) entry which is preliminary data.</text>
</comment>
<dbReference type="PANTHER" id="PTHR10901:SF6">
    <property type="entry name" value="TROPOMODULIN, ISOFORM N"/>
    <property type="match status" value="1"/>
</dbReference>
<evidence type="ECO:0000313" key="6">
    <source>
        <dbReference type="Proteomes" id="UP001295423"/>
    </source>
</evidence>
<feature type="compositionally biased region" description="Basic and acidic residues" evidence="4">
    <location>
        <begin position="617"/>
        <end position="627"/>
    </location>
</feature>
<evidence type="ECO:0000256" key="3">
    <source>
        <dbReference type="ARBA" id="ARBA00023212"/>
    </source>
</evidence>
<feature type="compositionally biased region" description="Basic residues" evidence="4">
    <location>
        <begin position="139"/>
        <end position="153"/>
    </location>
</feature>
<comment type="subcellular location">
    <subcellularLocation>
        <location evidence="1">Cytoplasm</location>
        <location evidence="1">Cytoskeleton</location>
    </subcellularLocation>
</comment>
<organism evidence="5 6">
    <name type="scientific">Cylindrotheca closterium</name>
    <dbReference type="NCBI Taxonomy" id="2856"/>
    <lineage>
        <taxon>Eukaryota</taxon>
        <taxon>Sar</taxon>
        <taxon>Stramenopiles</taxon>
        <taxon>Ochrophyta</taxon>
        <taxon>Bacillariophyta</taxon>
        <taxon>Bacillariophyceae</taxon>
        <taxon>Bacillariophycidae</taxon>
        <taxon>Bacillariales</taxon>
        <taxon>Bacillariaceae</taxon>
        <taxon>Cylindrotheca</taxon>
    </lineage>
</organism>
<dbReference type="GO" id="GO:0007015">
    <property type="term" value="P:actin filament organization"/>
    <property type="evidence" value="ECO:0007669"/>
    <property type="project" value="TreeGrafter"/>
</dbReference>
<keyword evidence="6" id="KW-1185">Reference proteome</keyword>
<feature type="compositionally biased region" description="Basic and acidic residues" evidence="4">
    <location>
        <begin position="583"/>
        <end position="604"/>
    </location>
</feature>
<feature type="compositionally biased region" description="Polar residues" evidence="4">
    <location>
        <begin position="606"/>
        <end position="616"/>
    </location>
</feature>
<feature type="compositionally biased region" description="Basic and acidic residues" evidence="4">
    <location>
        <begin position="361"/>
        <end position="375"/>
    </location>
</feature>
<feature type="compositionally biased region" description="Basic and acidic residues" evidence="4">
    <location>
        <begin position="156"/>
        <end position="167"/>
    </location>
</feature>
<feature type="compositionally biased region" description="Low complexity" evidence="4">
    <location>
        <begin position="245"/>
        <end position="262"/>
    </location>
</feature>
<evidence type="ECO:0000256" key="1">
    <source>
        <dbReference type="ARBA" id="ARBA00004245"/>
    </source>
</evidence>
<feature type="compositionally biased region" description="Low complexity" evidence="4">
    <location>
        <begin position="126"/>
        <end position="138"/>
    </location>
</feature>
<dbReference type="Gene3D" id="3.80.10.10">
    <property type="entry name" value="Ribonuclease Inhibitor"/>
    <property type="match status" value="3"/>
</dbReference>
<reference evidence="5" key="1">
    <citation type="submission" date="2023-08" db="EMBL/GenBank/DDBJ databases">
        <authorList>
            <person name="Audoor S."/>
            <person name="Bilcke G."/>
        </authorList>
    </citation>
    <scope>NUCLEOTIDE SEQUENCE</scope>
</reference>
<feature type="compositionally biased region" description="Basic and acidic residues" evidence="4">
    <location>
        <begin position="19"/>
        <end position="31"/>
    </location>
</feature>
<dbReference type="SMART" id="SM00368">
    <property type="entry name" value="LRR_RI"/>
    <property type="match status" value="4"/>
</dbReference>
<evidence type="ECO:0000256" key="2">
    <source>
        <dbReference type="ARBA" id="ARBA00022490"/>
    </source>
</evidence>
<feature type="compositionally biased region" description="Polar residues" evidence="4">
    <location>
        <begin position="263"/>
        <end position="282"/>
    </location>
</feature>
<keyword evidence="2" id="KW-0963">Cytoplasm</keyword>
<proteinExistence type="predicted"/>
<accession>A0AAD2FF01</accession>
<sequence length="1425" mass="154923">MVTLNPFKKKGQKGTASPEKAENDEFTEDIKGMPSNSTVNTEESSPQSPVPGSAASTSGKSKSKRRNSSGTIKKSSREGRSADDSSVKRSKSKTRSKKSDDGAAEDSGNSPTRKKKKKKDKEKSSADSGYSSDSGLKSIKNKKKKSKKDKKNKSTSSKDGDESRDNSLKGSGSDPETESSPKRSPTTAAKVPKVAAAGIVASFEVASPKPMEPTPAKSAAPTPRQVTPPPVGTSKSGRDEEQVKKSTTSSPKRPSSSTQPTKANSTGSSPKLDRQGSSSVQDRASIFKKENGAAPIAPGQHLEGATATAERKSVVTTGGPRRMPKGGSQQLAGVDDQENATEQQVNKPRSSSVGKYAPTTRRSEKKTTDTAKEDGSSGVKNAMNVFEGGKVRRSVAPKQKSLDVGKLRTAYLKQEDNTKKAEASASLTAPSLGKDTNNGPAMKRSTSGGNVRNAYLKKLSSSGGDDSAATEESFSASKPGVGRPSQNTPWSLAKSLGLSSSATGSANNNNNKNNSLPSSSTAAAAAAVANDKPPGPGSIKSAYLNATQNSTSPPRPDRARANSSDDGAPGKVKLNAFAMFDPSLKKEQDAESKEPELTASEKRANTVKNLIATQGKSQEERQGRDKQINTGGKRRSSSAGTVGRIKNNPARALLEAQFGGGKASQTTGTIGQRADAFSAKHGSSSKTMDEVSTPKAVRRVMNLNALNLATPGRSTKKPTGPKRKDMKKLLSQGDADASFADTVAPLLRDRKQKPLVRELCDRIQKADGVPQTRRLSMRDNDLIVSMIGAIQNDPDVKSIIVDGDVAFNTVGTTLLFGFVEALGMNMHLRRLTFKNVQLGNDILYALATAMERNFILEEIDLSWNLFTSEGLSNFCQSLASSNETCKKIMLNNQTTPISEASEEDVLEAFGENKRIMYAKVDFSSDDGQDKLNKILYRNKRNPPGPVDRDKKIIEILSFQAERAEAIKEQKDAENKPLEVPEDDWDYLYELAVLFDKYKLKDIVESENNDKDKKAKPKNADSMGKGAKSNFLFGQFKDILDDSLGCFNSDGSFLTAEFISKYLKKTQDTEELVFDFHGQWKLFKRFPVTDPARELIVTKFVDAIVSHPQMKEFMGINMANTGCGDDFLEKLAERCLADHSLLPNMHVINFETNFINERGCVALSKIIASPTCMKYLQLVRLENQKGLLTSKAEFNICRAMFVNRSVVVVSLQFRGLMERQQIHAYVSRNVDFLRQARQRHYKKTGTGRKRNETELFFDKIASNNGLVKEVKLPGDRKFLSLSAEERVKAAQAFAENTHITNVNLNGCELDDAFAEAMGKSLETNMAIEKLSLESNSISGTGIKYLLEGLAKNTTLKELRLHKQSKNVATAEEDGLADTLEANESLTKLGLDFRNQAVQVQVDRKLKMNDQLKRSKDSSDNLNYLFT</sequence>
<evidence type="ECO:0000256" key="4">
    <source>
        <dbReference type="SAM" id="MobiDB-lite"/>
    </source>
</evidence>
<dbReference type="EMBL" id="CAKOGP040000324">
    <property type="protein sequence ID" value="CAJ1934041.1"/>
    <property type="molecule type" value="Genomic_DNA"/>
</dbReference>
<dbReference type="InterPro" id="IPR004934">
    <property type="entry name" value="TMOD"/>
</dbReference>
<name>A0AAD2FF01_9STRA</name>
<feature type="compositionally biased region" description="Basic and acidic residues" evidence="4">
    <location>
        <begin position="75"/>
        <end position="87"/>
    </location>
</feature>
<dbReference type="SUPFAM" id="SSF52047">
    <property type="entry name" value="RNI-like"/>
    <property type="match status" value="3"/>
</dbReference>
<dbReference type="GO" id="GO:0005523">
    <property type="term" value="F:tropomyosin binding"/>
    <property type="evidence" value="ECO:0007669"/>
    <property type="project" value="InterPro"/>
</dbReference>
<keyword evidence="3" id="KW-0206">Cytoskeleton</keyword>
<feature type="compositionally biased region" description="Polar residues" evidence="4">
    <location>
        <begin position="459"/>
        <end position="476"/>
    </location>
</feature>
<feature type="region of interest" description="Disordered" evidence="4">
    <location>
        <begin position="1"/>
        <end position="191"/>
    </location>
</feature>